<dbReference type="RefSeq" id="WP_184496344.1">
    <property type="nucleotide sequence ID" value="NZ_JACIJO010000003.1"/>
</dbReference>
<dbReference type="GO" id="GO:0009055">
    <property type="term" value="F:electron transfer activity"/>
    <property type="evidence" value="ECO:0007669"/>
    <property type="project" value="UniProtKB-UniRule"/>
</dbReference>
<feature type="transmembrane region" description="Helical" evidence="12">
    <location>
        <begin position="318"/>
        <end position="340"/>
    </location>
</feature>
<dbReference type="EMBL" id="JACIJO010000003">
    <property type="protein sequence ID" value="MBB6327520.1"/>
    <property type="molecule type" value="Genomic_DNA"/>
</dbReference>
<evidence type="ECO:0000313" key="13">
    <source>
        <dbReference type="EMBL" id="MBB6327520.1"/>
    </source>
</evidence>
<comment type="subcellular location">
    <subcellularLocation>
        <location evidence="1">Cell membrane</location>
        <topology evidence="1">Multi-pass membrane protein</topology>
    </subcellularLocation>
</comment>
<evidence type="ECO:0000256" key="10">
    <source>
        <dbReference type="ARBA" id="ARBA00023004"/>
    </source>
</evidence>
<dbReference type="PANTHER" id="PTHR30365:SF14">
    <property type="entry name" value="CYTOCHROME BD MENAQUINOL OXIDASE SUBUNIT I-RELATED"/>
    <property type="match status" value="1"/>
</dbReference>
<dbReference type="PIRSF" id="PIRSF006446">
    <property type="entry name" value="Cyt_quinol_oxidase_1"/>
    <property type="match status" value="1"/>
</dbReference>
<feature type="transmembrane region" description="Helical" evidence="12">
    <location>
        <begin position="352"/>
        <end position="372"/>
    </location>
</feature>
<evidence type="ECO:0000256" key="3">
    <source>
        <dbReference type="ARBA" id="ARBA00022448"/>
    </source>
</evidence>
<evidence type="ECO:0000256" key="12">
    <source>
        <dbReference type="PIRNR" id="PIRNR006446"/>
    </source>
</evidence>
<evidence type="ECO:0000256" key="5">
    <source>
        <dbReference type="ARBA" id="ARBA00022617"/>
    </source>
</evidence>
<accession>A0A841MJF0</accession>
<comment type="caution">
    <text evidence="13">The sequence shown here is derived from an EMBL/GenBank/DDBJ whole genome shotgun (WGS) entry which is preliminary data.</text>
</comment>
<keyword evidence="4 12" id="KW-1003">Cell membrane</keyword>
<keyword evidence="10 12" id="KW-0408">Iron</keyword>
<dbReference type="GO" id="GO:0019646">
    <property type="term" value="P:aerobic electron transport chain"/>
    <property type="evidence" value="ECO:0007669"/>
    <property type="project" value="InterPro"/>
</dbReference>
<dbReference type="Pfam" id="PF01654">
    <property type="entry name" value="Cyt_bd_oxida_I"/>
    <property type="match status" value="1"/>
</dbReference>
<evidence type="ECO:0000256" key="6">
    <source>
        <dbReference type="ARBA" id="ARBA00022692"/>
    </source>
</evidence>
<keyword evidence="11 12" id="KW-0472">Membrane</keyword>
<evidence type="ECO:0000256" key="7">
    <source>
        <dbReference type="ARBA" id="ARBA00022723"/>
    </source>
</evidence>
<organism evidence="13 14">
    <name type="scientific">Algoriphagus iocasae</name>
    <dbReference type="NCBI Taxonomy" id="1836499"/>
    <lineage>
        <taxon>Bacteria</taxon>
        <taxon>Pseudomonadati</taxon>
        <taxon>Bacteroidota</taxon>
        <taxon>Cytophagia</taxon>
        <taxon>Cytophagales</taxon>
        <taxon>Cyclobacteriaceae</taxon>
        <taxon>Algoriphagus</taxon>
    </lineage>
</organism>
<evidence type="ECO:0000256" key="1">
    <source>
        <dbReference type="ARBA" id="ARBA00004651"/>
    </source>
</evidence>
<gene>
    <name evidence="13" type="ORF">FHS59_003163</name>
</gene>
<dbReference type="GO" id="GO:0046872">
    <property type="term" value="F:metal ion binding"/>
    <property type="evidence" value="ECO:0007669"/>
    <property type="project" value="UniProtKB-UniRule"/>
</dbReference>
<dbReference type="PANTHER" id="PTHR30365">
    <property type="entry name" value="CYTOCHROME D UBIQUINOL OXIDASE"/>
    <property type="match status" value="1"/>
</dbReference>
<evidence type="ECO:0000256" key="4">
    <source>
        <dbReference type="ARBA" id="ARBA00022475"/>
    </source>
</evidence>
<proteinExistence type="inferred from homology"/>
<evidence type="ECO:0000256" key="9">
    <source>
        <dbReference type="ARBA" id="ARBA00022989"/>
    </source>
</evidence>
<protein>
    <submittedName>
        <fullName evidence="13">Cytochrome d ubiquinol oxidase subunit I</fullName>
        <ecNumber evidence="13">1.10.3.-</ecNumber>
    </submittedName>
</protein>
<feature type="transmembrane region" description="Helical" evidence="12">
    <location>
        <begin position="94"/>
        <end position="116"/>
    </location>
</feature>
<evidence type="ECO:0000313" key="14">
    <source>
        <dbReference type="Proteomes" id="UP000588604"/>
    </source>
</evidence>
<feature type="transmembrane region" description="Helical" evidence="12">
    <location>
        <begin position="53"/>
        <end position="74"/>
    </location>
</feature>
<name>A0A841MJF0_9BACT</name>
<feature type="transmembrane region" description="Helical" evidence="12">
    <location>
        <begin position="12"/>
        <end position="32"/>
    </location>
</feature>
<dbReference type="Proteomes" id="UP000588604">
    <property type="component" value="Unassembled WGS sequence"/>
</dbReference>
<evidence type="ECO:0000256" key="11">
    <source>
        <dbReference type="ARBA" id="ARBA00023136"/>
    </source>
</evidence>
<keyword evidence="13" id="KW-0560">Oxidoreductase</keyword>
<feature type="transmembrane region" description="Helical" evidence="12">
    <location>
        <begin position="400"/>
        <end position="423"/>
    </location>
</feature>
<keyword evidence="6 12" id="KW-0812">Transmembrane</keyword>
<keyword evidence="7 12" id="KW-0479">Metal-binding</keyword>
<keyword evidence="3 12" id="KW-0813">Transport</keyword>
<keyword evidence="9 12" id="KW-1133">Transmembrane helix</keyword>
<keyword evidence="14" id="KW-1185">Reference proteome</keyword>
<keyword evidence="8 12" id="KW-0249">Electron transport</keyword>
<feature type="transmembrane region" description="Helical" evidence="12">
    <location>
        <begin position="123"/>
        <end position="145"/>
    </location>
</feature>
<dbReference type="AlphaFoldDB" id="A0A841MJF0"/>
<dbReference type="GO" id="GO:0070069">
    <property type="term" value="C:cytochrome complex"/>
    <property type="evidence" value="ECO:0007669"/>
    <property type="project" value="UniProtKB-UniRule"/>
</dbReference>
<comment type="similarity">
    <text evidence="2 12">Belongs to the cytochrome ubiquinol oxidase subunit 1 family.</text>
</comment>
<keyword evidence="5 12" id="KW-0349">Heme</keyword>
<sequence length="451" mass="49872">MEDLLAARSQMALSLGFHIIFACIGMVMPFFMATSHYQYLKTKNPLYKDLTKAWSKGVAIFFVTGAVSGTMLSFELGLLWPKFMLHAGPIFGMPFSLEGTAFFIEAIALGFFLYGWGKFKPWFHWFTGVVVGISGLASGILVVAANGWMNSPSGFDYVNGEYLNIDPIEALFNDAWFSQSLHMTLAAFAATGFAVAGIHAYMIIRKKNIEFHKKAFRIALVFGGIAALLQPLSGDISAKDIAVRQPAKLAAMEAHFETERGASLIIGGIPDEENETVNYAIKIPGALSFLAHGDFEAEVIGLDQFPKENHPPVMVTHFAFQIMVGMGMILMALSLLYFFSSWKKKDWLRANWFLWLFVVATPLGFIAVEAGWTVTEVGRQPWIIYEVLKTKDAVSPIPGIAYSFYLFSAIYLSLSAAVAFLLIRQIKAVPDSLKEGNELTENQISTNPKSE</sequence>
<feature type="transmembrane region" description="Helical" evidence="12">
    <location>
        <begin position="215"/>
        <end position="233"/>
    </location>
</feature>
<dbReference type="GO" id="GO:0016682">
    <property type="term" value="F:oxidoreductase activity, acting on diphenols and related substances as donors, oxygen as acceptor"/>
    <property type="evidence" value="ECO:0007669"/>
    <property type="project" value="TreeGrafter"/>
</dbReference>
<feature type="transmembrane region" description="Helical" evidence="12">
    <location>
        <begin position="181"/>
        <end position="203"/>
    </location>
</feature>
<dbReference type="GO" id="GO:0005886">
    <property type="term" value="C:plasma membrane"/>
    <property type="evidence" value="ECO:0007669"/>
    <property type="project" value="UniProtKB-SubCell"/>
</dbReference>
<evidence type="ECO:0000256" key="8">
    <source>
        <dbReference type="ARBA" id="ARBA00022982"/>
    </source>
</evidence>
<evidence type="ECO:0000256" key="2">
    <source>
        <dbReference type="ARBA" id="ARBA00009819"/>
    </source>
</evidence>
<dbReference type="GO" id="GO:0020037">
    <property type="term" value="F:heme binding"/>
    <property type="evidence" value="ECO:0007669"/>
    <property type="project" value="TreeGrafter"/>
</dbReference>
<reference evidence="13 14" key="1">
    <citation type="submission" date="2020-08" db="EMBL/GenBank/DDBJ databases">
        <title>Genomic Encyclopedia of Type Strains, Phase IV (KMG-IV): sequencing the most valuable type-strain genomes for metagenomic binning, comparative biology and taxonomic classification.</title>
        <authorList>
            <person name="Goeker M."/>
        </authorList>
    </citation>
    <scope>NUCLEOTIDE SEQUENCE [LARGE SCALE GENOMIC DNA]</scope>
    <source>
        <strain evidence="13 14">DSM 102044</strain>
    </source>
</reference>
<dbReference type="InterPro" id="IPR002585">
    <property type="entry name" value="Cyt-d_ubiquinol_oxidase_su_1"/>
</dbReference>
<dbReference type="EC" id="1.10.3.-" evidence="13"/>